<evidence type="ECO:0000313" key="1">
    <source>
        <dbReference type="EMBL" id="OAG75104.1"/>
    </source>
</evidence>
<dbReference type="Proteomes" id="UP000077349">
    <property type="component" value="Unassembled WGS sequence"/>
</dbReference>
<accession>A0A177G779</accession>
<name>A0A177G779_9PROT</name>
<gene>
    <name evidence="1" type="ORF">Amal_03733</name>
</gene>
<organism evidence="1 2">
    <name type="scientific">Acetobacter malorum</name>
    <dbReference type="NCBI Taxonomy" id="178901"/>
    <lineage>
        <taxon>Bacteria</taxon>
        <taxon>Pseudomonadati</taxon>
        <taxon>Pseudomonadota</taxon>
        <taxon>Alphaproteobacteria</taxon>
        <taxon>Acetobacterales</taxon>
        <taxon>Acetobacteraceae</taxon>
        <taxon>Acetobacter</taxon>
    </lineage>
</organism>
<dbReference type="AlphaFoldDB" id="A0A177G779"/>
<proteinExistence type="predicted"/>
<sequence>MLLRVLSVILRQGSVLRFSRISFSGEKSGAGALFLFLRGTLFPYFGQQRMQGFVQPVTFALSVGPPVG</sequence>
<comment type="caution">
    <text evidence="1">The sequence shown here is derived from an EMBL/GenBank/DDBJ whole genome shotgun (WGS) entry which is preliminary data.</text>
</comment>
<protein>
    <submittedName>
        <fullName evidence="1">Uncharacterized protein</fullName>
    </submittedName>
</protein>
<reference evidence="1 2" key="1">
    <citation type="submission" date="2016-03" db="EMBL/GenBank/DDBJ databases">
        <title>Draft genome sequence of Acetobacter malorum CECT 7742, a strain isolated from strawberry vinegar.</title>
        <authorList>
            <person name="Sainz F."/>
            <person name="Mas A."/>
            <person name="Torija M.J."/>
        </authorList>
    </citation>
    <scope>NUCLEOTIDE SEQUENCE [LARGE SCALE GENOMIC DNA]</scope>
    <source>
        <strain evidence="1 2">CECT 7742</strain>
    </source>
</reference>
<dbReference type="EMBL" id="LVHD01000133">
    <property type="protein sequence ID" value="OAG75104.1"/>
    <property type="molecule type" value="Genomic_DNA"/>
</dbReference>
<evidence type="ECO:0000313" key="2">
    <source>
        <dbReference type="Proteomes" id="UP000077349"/>
    </source>
</evidence>